<feature type="repeat" description="TPR" evidence="3">
    <location>
        <begin position="633"/>
        <end position="666"/>
    </location>
</feature>
<feature type="repeat" description="TPR" evidence="3">
    <location>
        <begin position="670"/>
        <end position="703"/>
    </location>
</feature>
<dbReference type="InterPro" id="IPR051012">
    <property type="entry name" value="CellSynth/LPSAsmb/PSIAsmb"/>
</dbReference>
<evidence type="ECO:0000313" key="6">
    <source>
        <dbReference type="Proteomes" id="UP000190367"/>
    </source>
</evidence>
<keyword evidence="6" id="KW-1185">Reference proteome</keyword>
<dbReference type="SUPFAM" id="SSF48452">
    <property type="entry name" value="TPR-like"/>
    <property type="match status" value="7"/>
</dbReference>
<dbReference type="PANTHER" id="PTHR45586">
    <property type="entry name" value="TPR REPEAT-CONTAINING PROTEIN PA4667"/>
    <property type="match status" value="1"/>
</dbReference>
<dbReference type="Pfam" id="PF13174">
    <property type="entry name" value="TPR_6"/>
    <property type="match status" value="2"/>
</dbReference>
<evidence type="ECO:0000256" key="2">
    <source>
        <dbReference type="ARBA" id="ARBA00022803"/>
    </source>
</evidence>
<keyword evidence="2 3" id="KW-0802">TPR repeat</keyword>
<name>A0A1T4TLE9_9BACT</name>
<dbReference type="OrthoDB" id="9814448at2"/>
<dbReference type="Proteomes" id="UP000190367">
    <property type="component" value="Unassembled WGS sequence"/>
</dbReference>
<keyword evidence="1" id="KW-0677">Repeat</keyword>
<evidence type="ECO:0000256" key="3">
    <source>
        <dbReference type="PROSITE-ProRule" id="PRU00339"/>
    </source>
</evidence>
<dbReference type="PROSITE" id="PS50005">
    <property type="entry name" value="TPR"/>
    <property type="match status" value="2"/>
</dbReference>
<feature type="signal peptide" evidence="4">
    <location>
        <begin position="1"/>
        <end position="33"/>
    </location>
</feature>
<keyword evidence="4" id="KW-0732">Signal</keyword>
<dbReference type="InterPro" id="IPR011990">
    <property type="entry name" value="TPR-like_helical_dom_sf"/>
</dbReference>
<dbReference type="EMBL" id="FUWZ01000005">
    <property type="protein sequence ID" value="SKA41290.1"/>
    <property type="molecule type" value="Genomic_DNA"/>
</dbReference>
<sequence>MQFIRKVYIPGHLYLSMLTFAGAGIAGMPAAHAQQTRIYTEPEKVFKDAQQYFQQEKYSVSMQLFKQTIDNIDYFHETNRDLVKSDAYYYYTVCALKLGQGNAEKTALEYLKIFNNNAREQLVSYQLGKYYFHQNRFKDAIPLYEKASIDNLSNEEIAEAKFELAYCYFNVKDFQKAQPLFASIREVQGKYYVPANYYHGFISYYNHQYGDALSSFQKVVEDPKYKNIVPYYIAEIYYFQGKHDQLISYTEPLLRQGGQYYEAEMKQLLGKAYFERKDYKKALPLLQEFQDNADEVRNEDIYQLSYSYYQTGNLNKAITGFKQLSSAKDSLGQNSMYLLGDCYLRTGQKANARNAFAFCANNSSNAQQQEISRFNYGKLSYELGYQDAALNELTQFVKNYPQSPYNKEAREVLVSLFMNTNNYRDGLATIEQIPDKNPAVLKAYQKIAYGRATELINDQQLAEADRLLDIAINNPYDAQTKQLAQFWKAEIALRQNKTDKAITNLNAYLGGTPPVSGEANPQTASYNLGYSLLKQDKYAEALPHFETAQRASGPNATRISTDAALRAADCYYMLRQFPKALSLYDRIISNNEPGADYAIYQKAIILGLQGKQADKLALLKQLGNKFPSSDFSNQTDMEIANTYLSQEKYNEAIPYLENVLQKQPNGANAPRSLLKLGLCYYNKDNESKALAYYRQVVEKFPGSPESNEALQSIKSIYVSQGKTDDYLAFLKASGRTVTATAEDSLAYAAAEARFTNNDCSGAITAFDSYIQKYPNGQFILPAHFYKAECSYNNKDYAGALPAYEFVLSRNNSLYAERSALQAANINFYQNKSYDKARSYYLQLQDLATSKENSLAATRGLLRSNYQLKHWDEVGNYAEMLLSTANISTDDQIIAHFYLGKAQKEAKQYANALAEFKTVAGMTKSETGAEARYDMADCYLQQNDLAAAEKAGFDVIKNTPSYDVWVAKSYILLGDVYFRQQDYFNAKATFQSIAENCPIPELKAEAKEKFAKAEAAEKAAGKKPKKQ</sequence>
<reference evidence="6" key="1">
    <citation type="submission" date="2017-02" db="EMBL/GenBank/DDBJ databases">
        <authorList>
            <person name="Varghese N."/>
            <person name="Submissions S."/>
        </authorList>
    </citation>
    <scope>NUCLEOTIDE SEQUENCE [LARGE SCALE GENOMIC DNA]</scope>
    <source>
        <strain evidence="6">DSM 22224</strain>
    </source>
</reference>
<dbReference type="Pfam" id="PF14559">
    <property type="entry name" value="TPR_19"/>
    <property type="match status" value="1"/>
</dbReference>
<dbReference type="Gene3D" id="1.25.40.10">
    <property type="entry name" value="Tetratricopeptide repeat domain"/>
    <property type="match status" value="7"/>
</dbReference>
<gene>
    <name evidence="5" type="ORF">SAMN04488128_105398</name>
</gene>
<proteinExistence type="predicted"/>
<evidence type="ECO:0000313" key="5">
    <source>
        <dbReference type="EMBL" id="SKA41290.1"/>
    </source>
</evidence>
<dbReference type="RefSeq" id="WP_078672196.1">
    <property type="nucleotide sequence ID" value="NZ_FUWZ01000005.1"/>
</dbReference>
<accession>A0A1T4TLE9</accession>
<dbReference type="Pfam" id="PF13432">
    <property type="entry name" value="TPR_16"/>
    <property type="match status" value="4"/>
</dbReference>
<evidence type="ECO:0000256" key="4">
    <source>
        <dbReference type="SAM" id="SignalP"/>
    </source>
</evidence>
<dbReference type="STRING" id="634771.SAMN04488128_105398"/>
<feature type="chain" id="PRO_5013205059" evidence="4">
    <location>
        <begin position="34"/>
        <end position="1026"/>
    </location>
</feature>
<dbReference type="PANTHER" id="PTHR45586:SF1">
    <property type="entry name" value="LIPOPOLYSACCHARIDE ASSEMBLY PROTEIN B"/>
    <property type="match status" value="1"/>
</dbReference>
<dbReference type="SMART" id="SM00028">
    <property type="entry name" value="TPR"/>
    <property type="match status" value="12"/>
</dbReference>
<dbReference type="InterPro" id="IPR019734">
    <property type="entry name" value="TPR_rpt"/>
</dbReference>
<dbReference type="AlphaFoldDB" id="A0A1T4TLE9"/>
<evidence type="ECO:0000256" key="1">
    <source>
        <dbReference type="ARBA" id="ARBA00022737"/>
    </source>
</evidence>
<organism evidence="5 6">
    <name type="scientific">Chitinophaga eiseniae</name>
    <dbReference type="NCBI Taxonomy" id="634771"/>
    <lineage>
        <taxon>Bacteria</taxon>
        <taxon>Pseudomonadati</taxon>
        <taxon>Bacteroidota</taxon>
        <taxon>Chitinophagia</taxon>
        <taxon>Chitinophagales</taxon>
        <taxon>Chitinophagaceae</taxon>
        <taxon>Chitinophaga</taxon>
    </lineage>
</organism>
<protein>
    <submittedName>
        <fullName evidence="5">TolA-binding protein</fullName>
    </submittedName>
</protein>